<accession>A0A747BB71</accession>
<evidence type="ECO:0000313" key="1">
    <source>
        <dbReference type="EMBL" id="HAF4323213.1"/>
    </source>
</evidence>
<name>A0A747BB71_SALER</name>
<dbReference type="RefSeq" id="WP_000342777.1">
    <property type="nucleotide sequence ID" value="NZ_JBPRHS010000001.1"/>
</dbReference>
<proteinExistence type="predicted"/>
<dbReference type="AlphaFoldDB" id="A0A747BB71"/>
<dbReference type="EMBL" id="DAAVEE010000008">
    <property type="protein sequence ID" value="HAF4323213.1"/>
    <property type="molecule type" value="Genomic_DNA"/>
</dbReference>
<sequence length="62" mass="7284">MDDSLEIFEEWCADELGVSAYFIRQMRSKNILGVIEYKRVEINKRYRAWMAAVRAAGVKVKE</sequence>
<reference evidence="1" key="1">
    <citation type="journal article" date="2018" name="Genome Biol.">
        <title>SKESA: strategic k-mer extension for scrupulous assemblies.</title>
        <authorList>
            <person name="Souvorov A."/>
            <person name="Agarwala R."/>
            <person name="Lipman D.J."/>
        </authorList>
    </citation>
    <scope>NUCLEOTIDE SEQUENCE</scope>
    <source>
        <strain evidence="1">MA.MC_07-0080</strain>
    </source>
</reference>
<reference evidence="1" key="2">
    <citation type="submission" date="2020-02" db="EMBL/GenBank/DDBJ databases">
        <authorList>
            <consortium name="NCBI Pathogen Detection Project"/>
        </authorList>
    </citation>
    <scope>NUCLEOTIDE SEQUENCE</scope>
    <source>
        <strain evidence="1">MA.MC_07-0080</strain>
    </source>
</reference>
<comment type="caution">
    <text evidence="1">The sequence shown here is derived from an EMBL/GenBank/DDBJ whole genome shotgun (WGS) entry which is preliminary data.</text>
</comment>
<protein>
    <submittedName>
        <fullName evidence="1">Uncharacterized protein</fullName>
    </submittedName>
</protein>
<gene>
    <name evidence="1" type="ORF">G9E56_003163</name>
</gene>
<organism evidence="1">
    <name type="scientific">Salmonella enterica</name>
    <name type="common">Salmonella choleraesuis</name>
    <dbReference type="NCBI Taxonomy" id="28901"/>
    <lineage>
        <taxon>Bacteria</taxon>
        <taxon>Pseudomonadati</taxon>
        <taxon>Pseudomonadota</taxon>
        <taxon>Gammaproteobacteria</taxon>
        <taxon>Enterobacterales</taxon>
        <taxon>Enterobacteriaceae</taxon>
        <taxon>Salmonella</taxon>
    </lineage>
</organism>